<gene>
    <name evidence="4" type="primary">LOC129928596</name>
</gene>
<keyword evidence="2" id="KW-0732">Signal</keyword>
<proteinExistence type="predicted"/>
<feature type="signal peptide" evidence="2">
    <location>
        <begin position="1"/>
        <end position="23"/>
    </location>
</feature>
<dbReference type="RefSeq" id="XP_055899277.1">
    <property type="nucleotide sequence ID" value="XM_056043302.1"/>
</dbReference>
<evidence type="ECO:0000313" key="4">
    <source>
        <dbReference type="RefSeq" id="XP_055899277.1"/>
    </source>
</evidence>
<accession>A0A9W3BIM3</accession>
<reference evidence="4" key="1">
    <citation type="submission" date="2025-08" db="UniProtKB">
        <authorList>
            <consortium name="RefSeq"/>
        </authorList>
    </citation>
    <scope>IDENTIFICATION</scope>
</reference>
<dbReference type="Proteomes" id="UP001165740">
    <property type="component" value="Chromosome 10"/>
</dbReference>
<evidence type="ECO:0000256" key="1">
    <source>
        <dbReference type="SAM" id="MobiDB-lite"/>
    </source>
</evidence>
<dbReference type="GeneID" id="129928596"/>
<evidence type="ECO:0000313" key="3">
    <source>
        <dbReference type="Proteomes" id="UP001165740"/>
    </source>
</evidence>
<sequence length="329" mass="35360">MRLLSKIILTVLCTCLLHCRCKGLLSNLFVKVGFDYYSKISGLACWNYSEYVPSCGWKYILFSSLPITSIVEGFEFFNCSQVNSFTFILNGLSKYDNLSLKNAGCPNIGVNVITDPGVPPDITVNWYCVCNSTTAGVCQVVPGTDPTFINITTAQNTCTAQPDTTTTPEPTTTSTSTTTQSTTTSTSTTPEPITTTTSTTTQSTTTSTSTTTQSTTTSTTTTKSATKSTTASTTTSTATQLATPAVTTPSSVMKSANFNKKLIGSCPANILTSVSLWNPDLIFCAVQCFNYENCTGVNYWEATQRCDIVSSDIGNIRNIPGCNYYVIEK</sequence>
<name>A0A9W3BIM3_BIOGL</name>
<organism evidence="3 4">
    <name type="scientific">Biomphalaria glabrata</name>
    <name type="common">Bloodfluke planorb</name>
    <name type="synonym">Freshwater snail</name>
    <dbReference type="NCBI Taxonomy" id="6526"/>
    <lineage>
        <taxon>Eukaryota</taxon>
        <taxon>Metazoa</taxon>
        <taxon>Spiralia</taxon>
        <taxon>Lophotrochozoa</taxon>
        <taxon>Mollusca</taxon>
        <taxon>Gastropoda</taxon>
        <taxon>Heterobranchia</taxon>
        <taxon>Euthyneura</taxon>
        <taxon>Panpulmonata</taxon>
        <taxon>Hygrophila</taxon>
        <taxon>Lymnaeoidea</taxon>
        <taxon>Planorbidae</taxon>
        <taxon>Biomphalaria</taxon>
    </lineage>
</organism>
<dbReference type="OrthoDB" id="10524194at2759"/>
<dbReference type="AlphaFoldDB" id="A0A9W3BIM3"/>
<feature type="chain" id="PRO_5040802909" evidence="2">
    <location>
        <begin position="24"/>
        <end position="329"/>
    </location>
</feature>
<keyword evidence="3" id="KW-1185">Reference proteome</keyword>
<feature type="region of interest" description="Disordered" evidence="1">
    <location>
        <begin position="158"/>
        <end position="237"/>
    </location>
</feature>
<protein>
    <submittedName>
        <fullName evidence="4">Protein let-653-like</fullName>
    </submittedName>
</protein>
<evidence type="ECO:0000256" key="2">
    <source>
        <dbReference type="SAM" id="SignalP"/>
    </source>
</evidence>